<dbReference type="Proteomes" id="UP000307999">
    <property type="component" value="Unassembled WGS sequence"/>
</dbReference>
<evidence type="ECO:0000256" key="2">
    <source>
        <dbReference type="ARBA" id="ARBA00010944"/>
    </source>
</evidence>
<dbReference type="PANTHER" id="PTHR10491:SF4">
    <property type="entry name" value="METHIONINE ADENOSYLTRANSFERASE 2 SUBUNIT BETA"/>
    <property type="match status" value="1"/>
</dbReference>
<comment type="similarity">
    <text evidence="2 6">Belongs to the dTDP-4-dehydrorhamnose reductase family.</text>
</comment>
<sequence length="290" mass="32515">MKVLIIGATGMLGYSLFSNLSENNTLDVWGTVRNIDGKERYFRGREKKLIHGVDISNIENLKAVINQLKPNFVLNCIGLIKQYKESKSPVAAISINSLFPHQLASMCDQAGSKLIHFSTDCVFSGNKGAYTEESTPDAKDVYGRSKLLGEVDYAPHLTLRTSIIGHELSSNVSLVDWFLTQSGKVKGFSKAIFSGLPTCYIAKILSESVFHLPELSGLYHLSVDPIDKYSLLQKVSDEYEKEIEIEESDELVIDRSLSSKRFQDATGFKAPSWDHLLKEMHQDFLKYHKS</sequence>
<dbReference type="PANTHER" id="PTHR10491">
    <property type="entry name" value="DTDP-4-DEHYDRORHAMNOSE REDUCTASE"/>
    <property type="match status" value="1"/>
</dbReference>
<dbReference type="InterPro" id="IPR036291">
    <property type="entry name" value="NAD(P)-bd_dom_sf"/>
</dbReference>
<evidence type="ECO:0000313" key="8">
    <source>
        <dbReference type="EMBL" id="TKB46138.1"/>
    </source>
</evidence>
<dbReference type="InterPro" id="IPR005913">
    <property type="entry name" value="dTDP_dehydrorham_reduct"/>
</dbReference>
<comment type="caution">
    <text evidence="8">The sequence shown here is derived from an EMBL/GenBank/DDBJ whole genome shotgun (WGS) entry which is preliminary data.</text>
</comment>
<comment type="pathway">
    <text evidence="1 6">Carbohydrate biosynthesis; dTDP-L-rhamnose biosynthesis.</text>
</comment>
<dbReference type="RefSeq" id="WP_136735146.1">
    <property type="nucleotide sequence ID" value="NZ_SWDB01000010.1"/>
</dbReference>
<evidence type="ECO:0000256" key="4">
    <source>
        <dbReference type="ARBA" id="ARBA00017099"/>
    </source>
</evidence>
<name>A0A4U1B6Q1_9GAMM</name>
<dbReference type="InterPro" id="IPR029903">
    <property type="entry name" value="RmlD-like-bd"/>
</dbReference>
<evidence type="ECO:0000256" key="6">
    <source>
        <dbReference type="RuleBase" id="RU364082"/>
    </source>
</evidence>
<protein>
    <recommendedName>
        <fullName evidence="4 6">dTDP-4-dehydrorhamnose reductase</fullName>
        <ecNumber evidence="3 6">1.1.1.133</ecNumber>
    </recommendedName>
</protein>
<keyword evidence="6" id="KW-0521">NADP</keyword>
<accession>A0A4U1B6Q1</accession>
<dbReference type="Pfam" id="PF04321">
    <property type="entry name" value="RmlD_sub_bind"/>
    <property type="match status" value="1"/>
</dbReference>
<organism evidence="8 9">
    <name type="scientific">Thalassotalea mangrovi</name>
    <dbReference type="NCBI Taxonomy" id="2572245"/>
    <lineage>
        <taxon>Bacteria</taxon>
        <taxon>Pseudomonadati</taxon>
        <taxon>Pseudomonadota</taxon>
        <taxon>Gammaproteobacteria</taxon>
        <taxon>Alteromonadales</taxon>
        <taxon>Colwelliaceae</taxon>
        <taxon>Thalassotalea</taxon>
    </lineage>
</organism>
<dbReference type="EC" id="1.1.1.133" evidence="3 6"/>
<proteinExistence type="inferred from homology"/>
<evidence type="ECO:0000259" key="7">
    <source>
        <dbReference type="Pfam" id="PF04321"/>
    </source>
</evidence>
<feature type="domain" description="RmlD-like substrate binding" evidence="7">
    <location>
        <begin position="1"/>
        <end position="283"/>
    </location>
</feature>
<comment type="function">
    <text evidence="6">Catalyzes the reduction of dTDP-6-deoxy-L-lyxo-4-hexulose to yield dTDP-L-rhamnose.</text>
</comment>
<dbReference type="Gene3D" id="3.40.50.720">
    <property type="entry name" value="NAD(P)-binding Rossmann-like Domain"/>
    <property type="match status" value="1"/>
</dbReference>
<evidence type="ECO:0000313" key="9">
    <source>
        <dbReference type="Proteomes" id="UP000307999"/>
    </source>
</evidence>
<dbReference type="OrthoDB" id="9803892at2"/>
<dbReference type="SUPFAM" id="SSF51735">
    <property type="entry name" value="NAD(P)-binding Rossmann-fold domains"/>
    <property type="match status" value="1"/>
</dbReference>
<evidence type="ECO:0000256" key="1">
    <source>
        <dbReference type="ARBA" id="ARBA00004781"/>
    </source>
</evidence>
<dbReference type="AlphaFoldDB" id="A0A4U1B6Q1"/>
<reference evidence="8 9" key="1">
    <citation type="submission" date="2019-04" db="EMBL/GenBank/DDBJ databases">
        <title>Thalassotalea guangxiensis sp. nov., isolated from sediment of the coastal wetland.</title>
        <authorList>
            <person name="Zheng S."/>
            <person name="Zhang D."/>
        </authorList>
    </citation>
    <scope>NUCLEOTIDE SEQUENCE [LARGE SCALE GENOMIC DNA]</scope>
    <source>
        <strain evidence="8 9">ZS-4</strain>
    </source>
</reference>
<dbReference type="UniPathway" id="UPA00281"/>
<gene>
    <name evidence="8" type="ORF">E8M12_05795</name>
</gene>
<evidence type="ECO:0000256" key="3">
    <source>
        <dbReference type="ARBA" id="ARBA00012929"/>
    </source>
</evidence>
<comment type="catalytic activity">
    <reaction evidence="5 6">
        <text>dTDP-beta-L-rhamnose + NADP(+) = dTDP-4-dehydro-beta-L-rhamnose + NADPH + H(+)</text>
        <dbReference type="Rhea" id="RHEA:21796"/>
        <dbReference type="ChEBI" id="CHEBI:15378"/>
        <dbReference type="ChEBI" id="CHEBI:57510"/>
        <dbReference type="ChEBI" id="CHEBI:57783"/>
        <dbReference type="ChEBI" id="CHEBI:58349"/>
        <dbReference type="ChEBI" id="CHEBI:62830"/>
        <dbReference type="EC" id="1.1.1.133"/>
    </reaction>
</comment>
<keyword evidence="9" id="KW-1185">Reference proteome</keyword>
<dbReference type="UniPathway" id="UPA00124"/>
<dbReference type="CDD" id="cd05254">
    <property type="entry name" value="dTDP_HR_like_SDR_e"/>
    <property type="match status" value="1"/>
</dbReference>
<dbReference type="GO" id="GO:0008831">
    <property type="term" value="F:dTDP-4-dehydrorhamnose reductase activity"/>
    <property type="evidence" value="ECO:0007669"/>
    <property type="project" value="UniProtKB-EC"/>
</dbReference>
<dbReference type="EMBL" id="SWDB01000010">
    <property type="protein sequence ID" value="TKB46138.1"/>
    <property type="molecule type" value="Genomic_DNA"/>
</dbReference>
<evidence type="ECO:0000256" key="5">
    <source>
        <dbReference type="ARBA" id="ARBA00048200"/>
    </source>
</evidence>
<dbReference type="GO" id="GO:0019305">
    <property type="term" value="P:dTDP-rhamnose biosynthetic process"/>
    <property type="evidence" value="ECO:0007669"/>
    <property type="project" value="UniProtKB-UniPathway"/>
</dbReference>
<keyword evidence="6" id="KW-0560">Oxidoreductase</keyword>
<dbReference type="GO" id="GO:0009243">
    <property type="term" value="P:O antigen biosynthetic process"/>
    <property type="evidence" value="ECO:0007669"/>
    <property type="project" value="UniProtKB-UniPathway"/>
</dbReference>
<dbReference type="GO" id="GO:0005829">
    <property type="term" value="C:cytosol"/>
    <property type="evidence" value="ECO:0007669"/>
    <property type="project" value="TreeGrafter"/>
</dbReference>
<comment type="cofactor">
    <cofactor evidence="6">
        <name>Mg(2+)</name>
        <dbReference type="ChEBI" id="CHEBI:18420"/>
    </cofactor>
    <text evidence="6">Binds 1 Mg(2+) ion per monomer.</text>
</comment>